<reference evidence="2" key="1">
    <citation type="submission" date="2016-10" db="EMBL/GenBank/DDBJ databases">
        <authorList>
            <person name="Varghese N."/>
            <person name="Submissions S."/>
        </authorList>
    </citation>
    <scope>NUCLEOTIDE SEQUENCE [LARGE SCALE GENOMIC DNA]</scope>
    <source>
        <strain evidence="2">CGMCC 1.10789</strain>
    </source>
</reference>
<gene>
    <name evidence="1" type="ORF">SAMN05216257_1221</name>
</gene>
<sequence length="190" mass="21087">MDLCQAGTPGAQAQGRRARTRYEFGVKASFAVTNARCKGGQFVLGARTLPGTPYDGHSLAAQIAQTERLTGRRVKRVYADRGYRGHGVERDGLDVILSHTRGITSPTIRREMRRRNAIEPVIGHMKADGLLERNHLAGPDGDAINALLCAAGDNLRLLARWLRLLWLWILARTLRLRALLGTWRQDPMVA</sequence>
<name>A0A1G9HQA8_9RHOB</name>
<dbReference type="Proteomes" id="UP000199328">
    <property type="component" value="Unassembled WGS sequence"/>
</dbReference>
<dbReference type="PANTHER" id="PTHR33803:SF3">
    <property type="entry name" value="BLL1974 PROTEIN"/>
    <property type="match status" value="1"/>
</dbReference>
<accession>A0A1G9HQA8</accession>
<proteinExistence type="predicted"/>
<evidence type="ECO:0000313" key="1">
    <source>
        <dbReference type="EMBL" id="SDL14904.1"/>
    </source>
</evidence>
<dbReference type="PANTHER" id="PTHR33803">
    <property type="entry name" value="IS1478 TRANSPOSASE"/>
    <property type="match status" value="1"/>
</dbReference>
<protein>
    <submittedName>
        <fullName evidence="1">Transposase, IS5 family</fullName>
    </submittedName>
</protein>
<dbReference type="EMBL" id="FNFV01000022">
    <property type="protein sequence ID" value="SDL14904.1"/>
    <property type="molecule type" value="Genomic_DNA"/>
</dbReference>
<evidence type="ECO:0000313" key="2">
    <source>
        <dbReference type="Proteomes" id="UP000199328"/>
    </source>
</evidence>
<organism evidence="1 2">
    <name type="scientific">Meinhardsimonia xiamenensis</name>
    <dbReference type="NCBI Taxonomy" id="990712"/>
    <lineage>
        <taxon>Bacteria</taxon>
        <taxon>Pseudomonadati</taxon>
        <taxon>Pseudomonadota</taxon>
        <taxon>Alphaproteobacteria</taxon>
        <taxon>Rhodobacterales</taxon>
        <taxon>Paracoccaceae</taxon>
        <taxon>Meinhardsimonia</taxon>
    </lineage>
</organism>
<dbReference type="AlphaFoldDB" id="A0A1G9HQA8"/>
<keyword evidence="2" id="KW-1185">Reference proteome</keyword>